<dbReference type="Pfam" id="PF00171">
    <property type="entry name" value="Aldedh"/>
    <property type="match status" value="1"/>
</dbReference>
<dbReference type="Gene3D" id="3.40.309.10">
    <property type="entry name" value="Aldehyde Dehydrogenase, Chain A, domain 2"/>
    <property type="match status" value="1"/>
</dbReference>
<dbReference type="RefSeq" id="WP_379882122.1">
    <property type="nucleotide sequence ID" value="NZ_JBHPON010000002.1"/>
</dbReference>
<protein>
    <submittedName>
        <fullName evidence="4">Aldehyde dehydrogenase family protein</fullName>
    </submittedName>
</protein>
<keyword evidence="5" id="KW-1185">Reference proteome</keyword>
<evidence type="ECO:0000259" key="3">
    <source>
        <dbReference type="Pfam" id="PF00171"/>
    </source>
</evidence>
<dbReference type="EMBL" id="JBHPON010000002">
    <property type="protein sequence ID" value="MFC6036636.1"/>
    <property type="molecule type" value="Genomic_DNA"/>
</dbReference>
<dbReference type="CDD" id="cd07138">
    <property type="entry name" value="ALDH_CddD_SSP0762"/>
    <property type="match status" value="1"/>
</dbReference>
<evidence type="ECO:0000256" key="2">
    <source>
        <dbReference type="ARBA" id="ARBA00023002"/>
    </source>
</evidence>
<evidence type="ECO:0000313" key="4">
    <source>
        <dbReference type="EMBL" id="MFC6036636.1"/>
    </source>
</evidence>
<dbReference type="PANTHER" id="PTHR42804:SF1">
    <property type="entry name" value="ALDEHYDE DEHYDROGENASE-RELATED"/>
    <property type="match status" value="1"/>
</dbReference>
<name>A0ABW1L153_9PROT</name>
<dbReference type="Gene3D" id="3.40.605.10">
    <property type="entry name" value="Aldehyde Dehydrogenase, Chain A, domain 1"/>
    <property type="match status" value="1"/>
</dbReference>
<sequence length="477" mass="50914">MRNYTKFYIGGEWIEPTSARTLDVFNPATEKVAGKISLGSVGDVDKAVKAARNAFDFWSQTSIDERIAMVVKIAEVYKKRANAIGEAITEEMGAPAWLAGGPQTMSVIGHLMTAIDAMKDFKFVEDKGASRVVKEPIGVCGFITPWNWPMNQLAAKFAPAILTGCTIVHKPSEIAPFSAYIFAETLDEAGLPAGVYNLVNGDGPIVGAAISSHPNIDMVSFTGSTRAGVEVAKAAAPSVKRVHQELGGKSPNIILEDADLDAAVTGSLATLMMNSGQSCLAPTRMIAPKSKMKEIIEIAKNAVEDWTPGEPATAKMGPVVSESQWNKIQGLIEKGVAEGATVITGGPGKPEGLETGYYVKPTIFADVTNDMTIAREEIFGPVLVIIGYDTEDEAIKIANDTEYGLAGYVQSGDIDHARKVASKIRAGYININNSQMDFSVPFGGYKRSGNGREFGEHAFDEFLELKSMLGHNPASAA</sequence>
<evidence type="ECO:0000256" key="1">
    <source>
        <dbReference type="ARBA" id="ARBA00009986"/>
    </source>
</evidence>
<reference evidence="4 5" key="1">
    <citation type="submission" date="2024-09" db="EMBL/GenBank/DDBJ databases">
        <authorList>
            <person name="Zhang Z.-H."/>
        </authorList>
    </citation>
    <scope>NUCLEOTIDE SEQUENCE [LARGE SCALE GENOMIC DNA]</scope>
    <source>
        <strain evidence="4 5">HHTR114</strain>
    </source>
</reference>
<proteinExistence type="inferred from homology"/>
<accession>A0ABW1L153</accession>
<gene>
    <name evidence="4" type="ORF">ACFMB1_13845</name>
</gene>
<comment type="caution">
    <text evidence="4">The sequence shown here is derived from an EMBL/GenBank/DDBJ whole genome shotgun (WGS) entry which is preliminary data.</text>
</comment>
<dbReference type="SUPFAM" id="SSF53720">
    <property type="entry name" value="ALDH-like"/>
    <property type="match status" value="1"/>
</dbReference>
<keyword evidence="2" id="KW-0560">Oxidoreductase</keyword>
<dbReference type="PANTHER" id="PTHR42804">
    <property type="entry name" value="ALDEHYDE DEHYDROGENASE"/>
    <property type="match status" value="1"/>
</dbReference>
<dbReference type="InterPro" id="IPR016162">
    <property type="entry name" value="Ald_DH_N"/>
</dbReference>
<evidence type="ECO:0000313" key="5">
    <source>
        <dbReference type="Proteomes" id="UP001596116"/>
    </source>
</evidence>
<dbReference type="InterPro" id="IPR015590">
    <property type="entry name" value="Aldehyde_DH_dom"/>
</dbReference>
<dbReference type="InterPro" id="IPR016161">
    <property type="entry name" value="Ald_DH/histidinol_DH"/>
</dbReference>
<comment type="similarity">
    <text evidence="1">Belongs to the aldehyde dehydrogenase family.</text>
</comment>
<dbReference type="Proteomes" id="UP001596116">
    <property type="component" value="Unassembled WGS sequence"/>
</dbReference>
<organism evidence="4 5">
    <name type="scientific">Hyphococcus aureus</name>
    <dbReference type="NCBI Taxonomy" id="2666033"/>
    <lineage>
        <taxon>Bacteria</taxon>
        <taxon>Pseudomonadati</taxon>
        <taxon>Pseudomonadota</taxon>
        <taxon>Alphaproteobacteria</taxon>
        <taxon>Parvularculales</taxon>
        <taxon>Parvularculaceae</taxon>
        <taxon>Hyphococcus</taxon>
    </lineage>
</organism>
<dbReference type="InterPro" id="IPR016163">
    <property type="entry name" value="Ald_DH_C"/>
</dbReference>
<feature type="domain" description="Aldehyde dehydrogenase" evidence="3">
    <location>
        <begin position="13"/>
        <end position="467"/>
    </location>
</feature>